<feature type="transmembrane region" description="Helical" evidence="6">
    <location>
        <begin position="64"/>
        <end position="88"/>
    </location>
</feature>
<dbReference type="InterPro" id="IPR004670">
    <property type="entry name" value="NhaA"/>
</dbReference>
<evidence type="ECO:0000256" key="6">
    <source>
        <dbReference type="SAM" id="Phobius"/>
    </source>
</evidence>
<evidence type="ECO:0000256" key="4">
    <source>
        <dbReference type="ARBA" id="ARBA00022989"/>
    </source>
</evidence>
<reference evidence="7 8" key="1">
    <citation type="submission" date="2020-08" db="EMBL/GenBank/DDBJ databases">
        <title>Genomic Encyclopedia of Type Strains, Phase IV (KMG-IV): sequencing the most valuable type-strain genomes for metagenomic binning, comparative biology and taxonomic classification.</title>
        <authorList>
            <person name="Goeker M."/>
        </authorList>
    </citation>
    <scope>NUCLEOTIDE SEQUENCE [LARGE SCALE GENOMIC DNA]</scope>
    <source>
        <strain evidence="7 8">DSM 27939</strain>
    </source>
</reference>
<dbReference type="GO" id="GO:0015385">
    <property type="term" value="F:sodium:proton antiporter activity"/>
    <property type="evidence" value="ECO:0007669"/>
    <property type="project" value="TreeGrafter"/>
</dbReference>
<organism evidence="7 8">
    <name type="scientific">Deinococcus humi</name>
    <dbReference type="NCBI Taxonomy" id="662880"/>
    <lineage>
        <taxon>Bacteria</taxon>
        <taxon>Thermotogati</taxon>
        <taxon>Deinococcota</taxon>
        <taxon>Deinococci</taxon>
        <taxon>Deinococcales</taxon>
        <taxon>Deinococcaceae</taxon>
        <taxon>Deinococcus</taxon>
    </lineage>
</organism>
<evidence type="ECO:0000313" key="7">
    <source>
        <dbReference type="EMBL" id="MBB5366455.1"/>
    </source>
</evidence>
<proteinExistence type="predicted"/>
<dbReference type="AlphaFoldDB" id="A0A7W8K075"/>
<comment type="subcellular location">
    <subcellularLocation>
        <location evidence="1">Cell inner membrane</location>
        <topology evidence="1">Multi-pass membrane protein</topology>
    </subcellularLocation>
</comment>
<dbReference type="Gene3D" id="1.20.1530.10">
    <property type="entry name" value="Na+/H+ antiporter like domain"/>
    <property type="match status" value="1"/>
</dbReference>
<keyword evidence="8" id="KW-1185">Reference proteome</keyword>
<evidence type="ECO:0000256" key="2">
    <source>
        <dbReference type="ARBA" id="ARBA00022475"/>
    </source>
</evidence>
<dbReference type="Pfam" id="PF06965">
    <property type="entry name" value="Na_H_antiport_1"/>
    <property type="match status" value="1"/>
</dbReference>
<feature type="transmembrane region" description="Helical" evidence="6">
    <location>
        <begin position="137"/>
        <end position="156"/>
    </location>
</feature>
<keyword evidence="4 6" id="KW-1133">Transmembrane helix</keyword>
<accession>A0A7W8K075</accession>
<sequence>MAPPIKNGAIEAHLRRAREVLELAHSPLHRLEHTLHPYVTYAVLPMFAFMNAGVTVSTGGVDTVTLGVFLGLLLGKPLGVVGAAWLAVRVGLAALPKGVNWPLLCGVGLLSGIGFTVSLFVSNLAFEDAALQAQAKLGVLAGTVLAAVLGVLWLLVCTARQRASSVETRVR</sequence>
<feature type="transmembrane region" description="Helical" evidence="6">
    <location>
        <begin position="100"/>
        <end position="125"/>
    </location>
</feature>
<comment type="caution">
    <text evidence="7">The sequence shown here is derived from an EMBL/GenBank/DDBJ whole genome shotgun (WGS) entry which is preliminary data.</text>
</comment>
<dbReference type="PANTHER" id="PTHR30341:SF0">
    <property type="entry name" value="NA(+)_H(+) ANTIPORTER NHAA"/>
    <property type="match status" value="1"/>
</dbReference>
<name>A0A7W8K075_9DEIO</name>
<gene>
    <name evidence="7" type="ORF">HNQ08_005584</name>
</gene>
<protein>
    <submittedName>
        <fullName evidence="7">NhaA family Na+:H+ antiporter</fullName>
    </submittedName>
</protein>
<dbReference type="EMBL" id="JACHFL010000045">
    <property type="protein sequence ID" value="MBB5366455.1"/>
    <property type="molecule type" value="Genomic_DNA"/>
</dbReference>
<dbReference type="PANTHER" id="PTHR30341">
    <property type="entry name" value="SODIUM ION/PROTON ANTIPORTER NHAA-RELATED"/>
    <property type="match status" value="1"/>
</dbReference>
<keyword evidence="5 6" id="KW-0472">Membrane</keyword>
<evidence type="ECO:0000313" key="8">
    <source>
        <dbReference type="Proteomes" id="UP000552709"/>
    </source>
</evidence>
<feature type="transmembrane region" description="Helical" evidence="6">
    <location>
        <begin position="38"/>
        <end position="58"/>
    </location>
</feature>
<dbReference type="GO" id="GO:0006885">
    <property type="term" value="P:regulation of pH"/>
    <property type="evidence" value="ECO:0007669"/>
    <property type="project" value="InterPro"/>
</dbReference>
<evidence type="ECO:0000256" key="3">
    <source>
        <dbReference type="ARBA" id="ARBA00022692"/>
    </source>
</evidence>
<dbReference type="GO" id="GO:0005886">
    <property type="term" value="C:plasma membrane"/>
    <property type="evidence" value="ECO:0007669"/>
    <property type="project" value="UniProtKB-SubCell"/>
</dbReference>
<keyword evidence="3 6" id="KW-0812">Transmembrane</keyword>
<dbReference type="RefSeq" id="WP_229790311.1">
    <property type="nucleotide sequence ID" value="NZ_JACHFL010000045.1"/>
</dbReference>
<evidence type="ECO:0000256" key="5">
    <source>
        <dbReference type="ARBA" id="ARBA00023136"/>
    </source>
</evidence>
<keyword evidence="2" id="KW-1003">Cell membrane</keyword>
<evidence type="ECO:0000256" key="1">
    <source>
        <dbReference type="ARBA" id="ARBA00004429"/>
    </source>
</evidence>
<dbReference type="Proteomes" id="UP000552709">
    <property type="component" value="Unassembled WGS sequence"/>
</dbReference>
<dbReference type="InterPro" id="IPR023171">
    <property type="entry name" value="Na/H_antiporter_dom_sf"/>
</dbReference>